<feature type="repeat" description="PPR" evidence="3">
    <location>
        <begin position="564"/>
        <end position="598"/>
    </location>
</feature>
<dbReference type="PANTHER" id="PTHR47926">
    <property type="entry name" value="PENTATRICOPEPTIDE REPEAT-CONTAINING PROTEIN"/>
    <property type="match status" value="1"/>
</dbReference>
<evidence type="ECO:0000256" key="4">
    <source>
        <dbReference type="SAM" id="MobiDB-lite"/>
    </source>
</evidence>
<evidence type="ECO:0000259" key="5">
    <source>
        <dbReference type="Pfam" id="PF14432"/>
    </source>
</evidence>
<dbReference type="OrthoDB" id="185373at2759"/>
<dbReference type="Pfam" id="PF20431">
    <property type="entry name" value="E_motif"/>
    <property type="match status" value="1"/>
</dbReference>
<comment type="similarity">
    <text evidence="1">Belongs to the PPR family. PCMP-H subfamily.</text>
</comment>
<gene>
    <name evidence="6" type="ORF">SHERM_05005</name>
</gene>
<evidence type="ECO:0000313" key="7">
    <source>
        <dbReference type="Proteomes" id="UP001153555"/>
    </source>
</evidence>
<keyword evidence="2" id="KW-0677">Repeat</keyword>
<dbReference type="FunFam" id="1.25.40.10:FF:000366">
    <property type="entry name" value="Pentatricopeptide (PPR) repeat-containing protein"/>
    <property type="match status" value="1"/>
</dbReference>
<evidence type="ECO:0000256" key="3">
    <source>
        <dbReference type="PROSITE-ProRule" id="PRU00708"/>
    </source>
</evidence>
<dbReference type="Pfam" id="PF13041">
    <property type="entry name" value="PPR_2"/>
    <property type="match status" value="2"/>
</dbReference>
<evidence type="ECO:0000313" key="6">
    <source>
        <dbReference type="EMBL" id="CAA0838397.1"/>
    </source>
</evidence>
<dbReference type="PANTHER" id="PTHR47926:SF486">
    <property type="entry name" value="(WILD MALAYSIAN BANANA) HYPOTHETICAL PROTEIN"/>
    <property type="match status" value="1"/>
</dbReference>
<dbReference type="EMBL" id="CACSLK010030875">
    <property type="protein sequence ID" value="CAA0838397.1"/>
    <property type="molecule type" value="Genomic_DNA"/>
</dbReference>
<accession>A0A9N7NM10</accession>
<comment type="caution">
    <text evidence="6">The sequence shown here is derived from an EMBL/GenBank/DDBJ whole genome shotgun (WGS) entry which is preliminary data.</text>
</comment>
<organism evidence="6 7">
    <name type="scientific">Striga hermonthica</name>
    <name type="common">Purple witchweed</name>
    <name type="synonym">Buchnera hermonthica</name>
    <dbReference type="NCBI Taxonomy" id="68872"/>
    <lineage>
        <taxon>Eukaryota</taxon>
        <taxon>Viridiplantae</taxon>
        <taxon>Streptophyta</taxon>
        <taxon>Embryophyta</taxon>
        <taxon>Tracheophyta</taxon>
        <taxon>Spermatophyta</taxon>
        <taxon>Magnoliopsida</taxon>
        <taxon>eudicotyledons</taxon>
        <taxon>Gunneridae</taxon>
        <taxon>Pentapetalae</taxon>
        <taxon>asterids</taxon>
        <taxon>lamiids</taxon>
        <taxon>Lamiales</taxon>
        <taxon>Orobanchaceae</taxon>
        <taxon>Buchnereae</taxon>
        <taxon>Striga</taxon>
    </lineage>
</organism>
<sequence length="970" mass="109146">MGAGRLTREEKAKLKCEYCQGNGHLTQSCFKLHDCPDWFKTLKDDKAKLSGKVSVNSPNFTKPENMMKGTGITEGRNEMPLQGISNIIKQETTKFLSSRGGRQGPEGGDNQAHFVDYAGTPLQDYFDVVGKENFLKEKVIIPVFTLQCLQSSLFILHYSRRNHRQFHSPPPILVQLSALLRSPHPACSRRGSSVHRRTPVLVGAPQSSSSSVFLVSSVSGTCKSELTQGVTPKYSLAPLVPGLSELLGIQILVMGTYRFHDSMSRPGSTYRTTDEISGFRRVILLRESRKLALPHDLGTEKELKDAGKEIRTEVNGAISRANMEINLQGWEFFKAFIILKFLLVTFSWRVHALLLVSGKALSVFYATRLVNKYSFIDNVSLARDTFDQISIKDSYTWNSMLSAYVRNSHFDEAIKCAFEMLSSTDVRPDFYTFPSILKACKSLCDGALFHCWVLKLGFECDVFVAASLVHMYCRFGFSSRAYTIFRNMPFRDMGCWNSMISGFCQSGNHKKALAVFDEMILRGIAINAGFGYMELHNRSIRAALLSTGILDSARRFFEQLPFKDVISWNTMITGYAQSGFASEAINLYRAMKEKDNLKPNQGTCVSVLPAYAHLGDLRDGTRIHCLVLKQNLDADMYVGTCLIDLYGKCGRLSEAMLLFSEVPKETSVTWNAVISCHGLGQTSVRLFHDMLSERVNPDEVTLLSLLTACSHSGLVDEGKRYFHSMEQEYGVKPTLKHYGCMVDLFGRAGLLEEAYKFIETMPVRPDSSIWGALLGASRVHGNFEMGQKASGQLFELDRENVGYYVLLSNIYANFGRWDGVDTVRSLARDRGLWKTPGWSSVELNNELEVFYTGSRSHPQSEDIYKELASLNSKLKSLGYIPDYSFVLQDVEDDEKENILSSHSERLAIVCGILNTPPKSSIRIYKNLRVCGDCHNVMKLISKVTEREIIVRDSNRFHHFRDGFCSCGDYW</sequence>
<name>A0A9N7NM10_STRHE</name>
<dbReference type="AlphaFoldDB" id="A0A9N7NM10"/>
<dbReference type="GO" id="GO:0009451">
    <property type="term" value="P:RNA modification"/>
    <property type="evidence" value="ECO:0007669"/>
    <property type="project" value="InterPro"/>
</dbReference>
<feature type="region of interest" description="Disordered" evidence="4">
    <location>
        <begin position="54"/>
        <end position="76"/>
    </location>
</feature>
<protein>
    <submittedName>
        <fullName evidence="6">Pentatricopeptide repeat-containing protein</fullName>
    </submittedName>
</protein>
<dbReference type="GO" id="GO:0003723">
    <property type="term" value="F:RNA binding"/>
    <property type="evidence" value="ECO:0007669"/>
    <property type="project" value="InterPro"/>
</dbReference>
<feature type="domain" description="DYW" evidence="5">
    <location>
        <begin position="878"/>
        <end position="970"/>
    </location>
</feature>
<dbReference type="InterPro" id="IPR032867">
    <property type="entry name" value="DYW_dom"/>
</dbReference>
<dbReference type="FunFam" id="1.25.40.10:FF:000031">
    <property type="entry name" value="Pentatricopeptide repeat-containing protein mitochondrial"/>
    <property type="match status" value="1"/>
</dbReference>
<dbReference type="Pfam" id="PF01535">
    <property type="entry name" value="PPR"/>
    <property type="match status" value="4"/>
</dbReference>
<evidence type="ECO:0000256" key="2">
    <source>
        <dbReference type="ARBA" id="ARBA00022737"/>
    </source>
</evidence>
<dbReference type="InterPro" id="IPR046960">
    <property type="entry name" value="PPR_At4g14850-like_plant"/>
</dbReference>
<feature type="repeat" description="PPR" evidence="3">
    <location>
        <begin position="492"/>
        <end position="526"/>
    </location>
</feature>
<dbReference type="Pfam" id="PF14432">
    <property type="entry name" value="DYW_deaminase"/>
    <property type="match status" value="1"/>
</dbReference>
<dbReference type="InterPro" id="IPR011990">
    <property type="entry name" value="TPR-like_helical_dom_sf"/>
</dbReference>
<evidence type="ECO:0000256" key="1">
    <source>
        <dbReference type="ARBA" id="ARBA00006643"/>
    </source>
</evidence>
<feature type="repeat" description="PPR" evidence="3">
    <location>
        <begin position="393"/>
        <end position="428"/>
    </location>
</feature>
<dbReference type="PROSITE" id="PS51375">
    <property type="entry name" value="PPR"/>
    <property type="match status" value="4"/>
</dbReference>
<dbReference type="GO" id="GO:0008270">
    <property type="term" value="F:zinc ion binding"/>
    <property type="evidence" value="ECO:0007669"/>
    <property type="project" value="InterPro"/>
</dbReference>
<dbReference type="InterPro" id="IPR002885">
    <property type="entry name" value="PPR_rpt"/>
</dbReference>
<proteinExistence type="inferred from homology"/>
<dbReference type="Proteomes" id="UP001153555">
    <property type="component" value="Unassembled WGS sequence"/>
</dbReference>
<keyword evidence="7" id="KW-1185">Reference proteome</keyword>
<dbReference type="PROSITE" id="PS51257">
    <property type="entry name" value="PROKAR_LIPOPROTEIN"/>
    <property type="match status" value="1"/>
</dbReference>
<reference evidence="6" key="1">
    <citation type="submission" date="2019-12" db="EMBL/GenBank/DDBJ databases">
        <authorList>
            <person name="Scholes J."/>
        </authorList>
    </citation>
    <scope>NUCLEOTIDE SEQUENCE</scope>
</reference>
<dbReference type="Gene3D" id="1.25.40.10">
    <property type="entry name" value="Tetratricopeptide repeat domain"/>
    <property type="match status" value="4"/>
</dbReference>
<dbReference type="InterPro" id="IPR046848">
    <property type="entry name" value="E_motif"/>
</dbReference>
<dbReference type="NCBIfam" id="TIGR00756">
    <property type="entry name" value="PPR"/>
    <property type="match status" value="4"/>
</dbReference>
<feature type="repeat" description="PPR" evidence="3">
    <location>
        <begin position="698"/>
        <end position="733"/>
    </location>
</feature>